<evidence type="ECO:0000313" key="2">
    <source>
        <dbReference type="Proteomes" id="UP000243876"/>
    </source>
</evidence>
<name>A0A0D6EHT5_SPOSA</name>
<dbReference type="Pfam" id="PF13242">
    <property type="entry name" value="Hydrolase_like"/>
    <property type="match status" value="1"/>
</dbReference>
<proteinExistence type="predicted"/>
<dbReference type="SUPFAM" id="SSF56784">
    <property type="entry name" value="HAD-like"/>
    <property type="match status" value="1"/>
</dbReference>
<reference evidence="2" key="1">
    <citation type="submission" date="2015-02" db="EMBL/GenBank/DDBJ databases">
        <authorList>
            <person name="Gon?alves P."/>
        </authorList>
    </citation>
    <scope>NUCLEOTIDE SEQUENCE [LARGE SCALE GENOMIC DNA]</scope>
</reference>
<dbReference type="GO" id="GO:0016791">
    <property type="term" value="F:phosphatase activity"/>
    <property type="evidence" value="ECO:0007669"/>
    <property type="project" value="TreeGrafter"/>
</dbReference>
<accession>A0A0D6EHT5</accession>
<dbReference type="Proteomes" id="UP000243876">
    <property type="component" value="Unassembled WGS sequence"/>
</dbReference>
<dbReference type="InterPro" id="IPR006357">
    <property type="entry name" value="HAD-SF_hydro_IIA"/>
</dbReference>
<dbReference type="InterPro" id="IPR036412">
    <property type="entry name" value="HAD-like_sf"/>
</dbReference>
<dbReference type="OrthoDB" id="426235at2759"/>
<gene>
    <name evidence="1" type="primary">SPOSA6832_01000</name>
</gene>
<evidence type="ECO:0000313" key="1">
    <source>
        <dbReference type="EMBL" id="CEQ39466.1"/>
    </source>
</evidence>
<dbReference type="Pfam" id="PF13344">
    <property type="entry name" value="Hydrolase_6"/>
    <property type="match status" value="1"/>
</dbReference>
<dbReference type="EMBL" id="CENE01000003">
    <property type="protein sequence ID" value="CEQ39466.1"/>
    <property type="molecule type" value="Genomic_DNA"/>
</dbReference>
<feature type="non-terminal residue" evidence="1">
    <location>
        <position position="1"/>
    </location>
</feature>
<keyword evidence="2" id="KW-1185">Reference proteome</keyword>
<dbReference type="PANTHER" id="PTHR19288">
    <property type="entry name" value="4-NITROPHENYLPHOSPHATASE-RELATED"/>
    <property type="match status" value="1"/>
</dbReference>
<dbReference type="InterPro" id="IPR023214">
    <property type="entry name" value="HAD_sf"/>
</dbReference>
<dbReference type="Gene3D" id="3.40.50.1000">
    <property type="entry name" value="HAD superfamily/HAD-like"/>
    <property type="match status" value="2"/>
</dbReference>
<dbReference type="GO" id="GO:0005737">
    <property type="term" value="C:cytoplasm"/>
    <property type="evidence" value="ECO:0007669"/>
    <property type="project" value="TreeGrafter"/>
</dbReference>
<sequence>MPRLRALLIDLSGTLHVGDTPTPNASAALKHLRESGIVLRFVSNTSKESTLNIVSTGSSLLQKMRKMDLDVREDELFTSLSAVRDLVLKRDLRYSSPALFKTPLYLLTPSALSDFPAPSPPYNSVVVGLSPDSFAYSKLNEAFRLLAGEEGEGRRGEVPLVATHKAKYFGDKDGKLSLGPGPFISTLEEAASCQAEIVGKPSPAFFELALASFASHGFSKSEVGMIGDDVLQDVGPAVARLGLRRFLVQTGKYRRGDEDRLLNAAKEEERAAPPDWVGESFAKAVESILAE</sequence>
<protein>
    <submittedName>
        <fullName evidence="1">SPOSA6832_01000-mRNA-1:cds</fullName>
    </submittedName>
</protein>
<dbReference type="AlphaFoldDB" id="A0A0D6EHT5"/>
<dbReference type="PANTHER" id="PTHR19288:SF46">
    <property type="entry name" value="HALOACID DEHALOGENASE-LIKE HYDROLASE DOMAIN-CONTAINING PROTEIN 2"/>
    <property type="match status" value="1"/>
</dbReference>
<organism evidence="1 2">
    <name type="scientific">Sporidiobolus salmonicolor</name>
    <name type="common">Yeast-like fungus</name>
    <name type="synonym">Sporobolomyces salmonicolor</name>
    <dbReference type="NCBI Taxonomy" id="5005"/>
    <lineage>
        <taxon>Eukaryota</taxon>
        <taxon>Fungi</taxon>
        <taxon>Dikarya</taxon>
        <taxon>Basidiomycota</taxon>
        <taxon>Pucciniomycotina</taxon>
        <taxon>Microbotryomycetes</taxon>
        <taxon>Sporidiobolales</taxon>
        <taxon>Sporidiobolaceae</taxon>
        <taxon>Sporobolomyces</taxon>
    </lineage>
</organism>